<feature type="coiled-coil region" evidence="4">
    <location>
        <begin position="127"/>
        <end position="154"/>
    </location>
</feature>
<evidence type="ECO:0000256" key="3">
    <source>
        <dbReference type="ARBA" id="ARBA00022553"/>
    </source>
</evidence>
<sequence>MPNLATLFDSDALAPHGVCLLWRPELLWLHVVSDALIGLAYWSIPIVLIVIARRRRDLAFPWTFELFALFILACGATHFLSIWTLWYPDYGLEGAVKAVTAVVSVVTAIALWPLLPCVLALPSSADLARANTALSREVAERREAEARARQSEARLAGFFEHMSDALFVVRAERGGFVFETVNPSFVRLFGRPREAIEGSGPDVLLDAVPAAELTSAFATCFGTGAPRDWESTITGPEGIRHWHTVLAPLPDIQGEPRRLLGSLRDVTELRRLQTDLVEAARRATIGAMCAGVAHEMSQPVNIISLWADRARATLEVGTGARRAIEVILGQTRRLGALLERMRELARDTPGEAETFDAAEAAAAAVEVARRSWSLDRIEVTLDASEPAPVLGRPAQFEQALLHLLENARDAVLRRRRQEPDALAQIQVTLRAGPQPGQMTLAVQDTGGGVPASLGARILEPFVTSKDPGEGTGLGLPIAAGILRGMGGRLAWLNRGAGAVFQVALPLVREHPA</sequence>
<dbReference type="Proteomes" id="UP000198925">
    <property type="component" value="Unassembled WGS sequence"/>
</dbReference>
<dbReference type="Gene3D" id="1.10.287.130">
    <property type="match status" value="1"/>
</dbReference>
<dbReference type="Pfam" id="PF02518">
    <property type="entry name" value="HATPase_c"/>
    <property type="match status" value="1"/>
</dbReference>
<keyword evidence="4" id="KW-0175">Coiled coil</keyword>
<keyword evidence="5" id="KW-0812">Transmembrane</keyword>
<feature type="domain" description="PAC" evidence="7">
    <location>
        <begin position="227"/>
        <end position="278"/>
    </location>
</feature>
<reference evidence="8 9" key="1">
    <citation type="submission" date="2016-10" db="EMBL/GenBank/DDBJ databases">
        <authorList>
            <person name="de Groot N.N."/>
        </authorList>
    </citation>
    <scope>NUCLEOTIDE SEQUENCE [LARGE SCALE GENOMIC DNA]</scope>
    <source>
        <strain evidence="8 9">CPCC 100156</strain>
    </source>
</reference>
<dbReference type="Pfam" id="PF25487">
    <property type="entry name" value="ETR1_N"/>
    <property type="match status" value="1"/>
</dbReference>
<evidence type="ECO:0000256" key="2">
    <source>
        <dbReference type="ARBA" id="ARBA00012438"/>
    </source>
</evidence>
<evidence type="ECO:0000259" key="6">
    <source>
        <dbReference type="PROSITE" id="PS50109"/>
    </source>
</evidence>
<proteinExistence type="predicted"/>
<dbReference type="InterPro" id="IPR000014">
    <property type="entry name" value="PAS"/>
</dbReference>
<dbReference type="PROSITE" id="PS50109">
    <property type="entry name" value="HIS_KIN"/>
    <property type="match status" value="1"/>
</dbReference>
<dbReference type="PANTHER" id="PTHR43065">
    <property type="entry name" value="SENSOR HISTIDINE KINASE"/>
    <property type="match status" value="1"/>
</dbReference>
<dbReference type="Gene3D" id="3.30.450.20">
    <property type="entry name" value="PAS domain"/>
    <property type="match status" value="1"/>
</dbReference>
<dbReference type="PANTHER" id="PTHR43065:SF42">
    <property type="entry name" value="TWO-COMPONENT SENSOR PPRA"/>
    <property type="match status" value="1"/>
</dbReference>
<accession>A0A1G6PTK5</accession>
<feature type="transmembrane region" description="Helical" evidence="5">
    <location>
        <begin position="64"/>
        <end position="86"/>
    </location>
</feature>
<dbReference type="Gene3D" id="3.30.565.10">
    <property type="entry name" value="Histidine kinase-like ATPase, C-terminal domain"/>
    <property type="match status" value="1"/>
</dbReference>
<evidence type="ECO:0000256" key="4">
    <source>
        <dbReference type="SAM" id="Coils"/>
    </source>
</evidence>
<dbReference type="CDD" id="cd00082">
    <property type="entry name" value="HisKA"/>
    <property type="match status" value="1"/>
</dbReference>
<dbReference type="InterPro" id="IPR036890">
    <property type="entry name" value="HATPase_C_sf"/>
</dbReference>
<dbReference type="SMART" id="SM00388">
    <property type="entry name" value="HisKA"/>
    <property type="match status" value="1"/>
</dbReference>
<dbReference type="Pfam" id="PF08448">
    <property type="entry name" value="PAS_4"/>
    <property type="match status" value="1"/>
</dbReference>
<dbReference type="InterPro" id="IPR000700">
    <property type="entry name" value="PAS-assoc_C"/>
</dbReference>
<evidence type="ECO:0000256" key="5">
    <source>
        <dbReference type="SAM" id="Phobius"/>
    </source>
</evidence>
<dbReference type="InterPro" id="IPR004358">
    <property type="entry name" value="Sig_transdc_His_kin-like_C"/>
</dbReference>
<dbReference type="InterPro" id="IPR036097">
    <property type="entry name" value="HisK_dim/P_sf"/>
</dbReference>
<dbReference type="STRING" id="938405.SAMN02927895_02243"/>
<protein>
    <recommendedName>
        <fullName evidence="2">histidine kinase</fullName>
        <ecNumber evidence="2">2.7.13.3</ecNumber>
    </recommendedName>
</protein>
<dbReference type="PROSITE" id="PS50113">
    <property type="entry name" value="PAC"/>
    <property type="match status" value="1"/>
</dbReference>
<name>A0A1G6PTK5_9PROT</name>
<dbReference type="InterPro" id="IPR013656">
    <property type="entry name" value="PAS_4"/>
</dbReference>
<keyword evidence="3" id="KW-0597">Phosphoprotein</keyword>
<evidence type="ECO:0000313" key="8">
    <source>
        <dbReference type="EMBL" id="SDC83463.1"/>
    </source>
</evidence>
<evidence type="ECO:0000313" key="9">
    <source>
        <dbReference type="Proteomes" id="UP000198925"/>
    </source>
</evidence>
<dbReference type="GO" id="GO:0000155">
    <property type="term" value="F:phosphorelay sensor kinase activity"/>
    <property type="evidence" value="ECO:0007669"/>
    <property type="project" value="InterPro"/>
</dbReference>
<feature type="transmembrane region" description="Helical" evidence="5">
    <location>
        <begin position="27"/>
        <end position="52"/>
    </location>
</feature>
<dbReference type="InterPro" id="IPR003594">
    <property type="entry name" value="HATPase_dom"/>
</dbReference>
<organism evidence="8 9">
    <name type="scientific">Belnapia rosea</name>
    <dbReference type="NCBI Taxonomy" id="938405"/>
    <lineage>
        <taxon>Bacteria</taxon>
        <taxon>Pseudomonadati</taxon>
        <taxon>Pseudomonadota</taxon>
        <taxon>Alphaproteobacteria</taxon>
        <taxon>Acetobacterales</taxon>
        <taxon>Roseomonadaceae</taxon>
        <taxon>Belnapia</taxon>
    </lineage>
</organism>
<dbReference type="Pfam" id="PF00512">
    <property type="entry name" value="HisKA"/>
    <property type="match status" value="1"/>
</dbReference>
<keyword evidence="5" id="KW-0472">Membrane</keyword>
<feature type="transmembrane region" description="Helical" evidence="5">
    <location>
        <begin position="98"/>
        <end position="121"/>
    </location>
</feature>
<evidence type="ECO:0000256" key="1">
    <source>
        <dbReference type="ARBA" id="ARBA00000085"/>
    </source>
</evidence>
<dbReference type="CDD" id="cd00130">
    <property type="entry name" value="PAS"/>
    <property type="match status" value="1"/>
</dbReference>
<dbReference type="InterPro" id="IPR003661">
    <property type="entry name" value="HisK_dim/P_dom"/>
</dbReference>
<dbReference type="RefSeq" id="WP_176849445.1">
    <property type="nucleotide sequence ID" value="NZ_FMZX01000002.1"/>
</dbReference>
<dbReference type="InterPro" id="IPR058544">
    <property type="entry name" value="ETR1_N"/>
</dbReference>
<dbReference type="EMBL" id="FMZX01000002">
    <property type="protein sequence ID" value="SDC83463.1"/>
    <property type="molecule type" value="Genomic_DNA"/>
</dbReference>
<gene>
    <name evidence="8" type="ORF">SAMN04487779_1002516</name>
</gene>
<dbReference type="InterPro" id="IPR035965">
    <property type="entry name" value="PAS-like_dom_sf"/>
</dbReference>
<dbReference type="InterPro" id="IPR005467">
    <property type="entry name" value="His_kinase_dom"/>
</dbReference>
<dbReference type="SMART" id="SM00387">
    <property type="entry name" value="HATPase_c"/>
    <property type="match status" value="1"/>
</dbReference>
<dbReference type="NCBIfam" id="TIGR00229">
    <property type="entry name" value="sensory_box"/>
    <property type="match status" value="1"/>
</dbReference>
<dbReference type="EC" id="2.7.13.3" evidence="2"/>
<keyword evidence="9" id="KW-1185">Reference proteome</keyword>
<dbReference type="PRINTS" id="PR00344">
    <property type="entry name" value="BCTRLSENSOR"/>
</dbReference>
<feature type="domain" description="Histidine kinase" evidence="6">
    <location>
        <begin position="291"/>
        <end position="508"/>
    </location>
</feature>
<comment type="catalytic activity">
    <reaction evidence="1">
        <text>ATP + protein L-histidine = ADP + protein N-phospho-L-histidine.</text>
        <dbReference type="EC" id="2.7.13.3"/>
    </reaction>
</comment>
<keyword evidence="5" id="KW-1133">Transmembrane helix</keyword>
<evidence type="ECO:0000259" key="7">
    <source>
        <dbReference type="PROSITE" id="PS50113"/>
    </source>
</evidence>
<dbReference type="AlphaFoldDB" id="A0A1G6PTK5"/>
<dbReference type="SUPFAM" id="SSF55874">
    <property type="entry name" value="ATPase domain of HSP90 chaperone/DNA topoisomerase II/histidine kinase"/>
    <property type="match status" value="1"/>
</dbReference>
<dbReference type="SUPFAM" id="SSF55785">
    <property type="entry name" value="PYP-like sensor domain (PAS domain)"/>
    <property type="match status" value="1"/>
</dbReference>
<dbReference type="SUPFAM" id="SSF47384">
    <property type="entry name" value="Homodimeric domain of signal transducing histidine kinase"/>
    <property type="match status" value="1"/>
</dbReference>